<feature type="domain" description="TNT" evidence="2">
    <location>
        <begin position="128"/>
        <end position="221"/>
    </location>
</feature>
<keyword evidence="1" id="KW-0732">Signal</keyword>
<gene>
    <name evidence="3" type="ORF">N7494_011721</name>
</gene>
<keyword evidence="4" id="KW-1185">Reference proteome</keyword>
<evidence type="ECO:0000313" key="4">
    <source>
        <dbReference type="Proteomes" id="UP001220324"/>
    </source>
</evidence>
<protein>
    <recommendedName>
        <fullName evidence="2">TNT domain-containing protein</fullName>
    </recommendedName>
</protein>
<proteinExistence type="predicted"/>
<dbReference type="EMBL" id="JAQIZZ010000008">
    <property type="protein sequence ID" value="KAJ5525071.1"/>
    <property type="molecule type" value="Genomic_DNA"/>
</dbReference>
<accession>A0AAD6CKB2</accession>
<dbReference type="PANTHER" id="PTHR42059:SF1">
    <property type="entry name" value="TNT DOMAIN-CONTAINING PROTEIN"/>
    <property type="match status" value="1"/>
</dbReference>
<comment type="caution">
    <text evidence="3">The sequence shown here is derived from an EMBL/GenBank/DDBJ whole genome shotgun (WGS) entry which is preliminary data.</text>
</comment>
<evidence type="ECO:0000313" key="3">
    <source>
        <dbReference type="EMBL" id="KAJ5525071.1"/>
    </source>
</evidence>
<feature type="chain" id="PRO_5042032509" description="TNT domain-containing protein" evidence="1">
    <location>
        <begin position="16"/>
        <end position="246"/>
    </location>
</feature>
<feature type="signal peptide" evidence="1">
    <location>
        <begin position="1"/>
        <end position="15"/>
    </location>
</feature>
<evidence type="ECO:0000259" key="2">
    <source>
        <dbReference type="Pfam" id="PF14021"/>
    </source>
</evidence>
<dbReference type="Proteomes" id="UP001220324">
    <property type="component" value="Unassembled WGS sequence"/>
</dbReference>
<name>A0AAD6CKB2_9EURO</name>
<dbReference type="AlphaFoldDB" id="A0AAD6CKB2"/>
<evidence type="ECO:0000256" key="1">
    <source>
        <dbReference type="SAM" id="SignalP"/>
    </source>
</evidence>
<dbReference type="InterPro" id="IPR025331">
    <property type="entry name" value="TNT"/>
</dbReference>
<dbReference type="PANTHER" id="PTHR42059">
    <property type="entry name" value="TNT DOMAIN-CONTAINING PROTEIN"/>
    <property type="match status" value="1"/>
</dbReference>
<organism evidence="3 4">
    <name type="scientific">Penicillium frequentans</name>
    <dbReference type="NCBI Taxonomy" id="3151616"/>
    <lineage>
        <taxon>Eukaryota</taxon>
        <taxon>Fungi</taxon>
        <taxon>Dikarya</taxon>
        <taxon>Ascomycota</taxon>
        <taxon>Pezizomycotina</taxon>
        <taxon>Eurotiomycetes</taxon>
        <taxon>Eurotiomycetidae</taxon>
        <taxon>Eurotiales</taxon>
        <taxon>Aspergillaceae</taxon>
        <taxon>Penicillium</taxon>
    </lineage>
</organism>
<dbReference type="InterPro" id="IPR053024">
    <property type="entry name" value="Fungal_surface_NADase"/>
</dbReference>
<sequence length="246" mass="27164">MRFVALALFFGAVLADQSSVVILKHSDGNIEESEYPSRCYTDPCKGITYQNKTAICGDPRLGPTELPKYFPLSTETQTYYRFGDLCPYEFLQKYSLNVSDPNAYLIYPGANGFANTTANTPISGTAKLVVGQKVDRFGDETGTYLAPLGAPYIERGLPPKNLFAPANSSYPYNYHVYQVMKEITVTLGPVAGWFEQPGLGTQFVLTGKDTVASLVTDKKLKILQKMEYDEAKDFAADYLPTPPQKA</sequence>
<dbReference type="Pfam" id="PF14021">
    <property type="entry name" value="TNT"/>
    <property type="match status" value="1"/>
</dbReference>
<dbReference type="GO" id="GO:0050135">
    <property type="term" value="F:NADP+ nucleosidase activity"/>
    <property type="evidence" value="ECO:0007669"/>
    <property type="project" value="InterPro"/>
</dbReference>
<reference evidence="3 4" key="1">
    <citation type="journal article" date="2023" name="IMA Fungus">
        <title>Comparative genomic study of the Penicillium genus elucidates a diverse pangenome and 15 lateral gene transfer events.</title>
        <authorList>
            <person name="Petersen C."/>
            <person name="Sorensen T."/>
            <person name="Nielsen M.R."/>
            <person name="Sondergaard T.E."/>
            <person name="Sorensen J.L."/>
            <person name="Fitzpatrick D.A."/>
            <person name="Frisvad J.C."/>
            <person name="Nielsen K.L."/>
        </authorList>
    </citation>
    <scope>NUCLEOTIDE SEQUENCE [LARGE SCALE GENOMIC DNA]</scope>
    <source>
        <strain evidence="3 4">IBT 35679</strain>
    </source>
</reference>